<keyword evidence="21" id="KW-1185">Reference proteome</keyword>
<keyword evidence="12" id="KW-0460">Magnesium</keyword>
<evidence type="ECO:0000256" key="3">
    <source>
        <dbReference type="ARBA" id="ARBA00008746"/>
    </source>
</evidence>
<dbReference type="OrthoDB" id="391538at2"/>
<evidence type="ECO:0000256" key="14">
    <source>
        <dbReference type="ARBA" id="ARBA00022989"/>
    </source>
</evidence>
<evidence type="ECO:0000313" key="20">
    <source>
        <dbReference type="EMBL" id="RVT97724.1"/>
    </source>
</evidence>
<evidence type="ECO:0000256" key="4">
    <source>
        <dbReference type="ARBA" id="ARBA00012786"/>
    </source>
</evidence>
<dbReference type="SUPFAM" id="SSF81653">
    <property type="entry name" value="Calcium ATPase, transduction domain A"/>
    <property type="match status" value="1"/>
</dbReference>
<evidence type="ECO:0000256" key="7">
    <source>
        <dbReference type="ARBA" id="ARBA00022519"/>
    </source>
</evidence>
<dbReference type="InterPro" id="IPR006415">
    <property type="entry name" value="P-type_ATPase_IIIB"/>
</dbReference>
<sequence length="828" mass="86979">MAAPDSPFWHQPLSSTLQSLDASDAGLTGAEAKARLGRYGPNLAAPPPGRRLLARIGRRLIEPLVLILLIAGAIAGISGDVASFVIISLIVALSVTLDVVQERRAEATADALRRQVALSARVRRDGALVEIPVEQVVPGDVLELSPGELVPADGLLLAARDAHVNEALLTGEVYPVEKKRADAAEEGALYAGTAFVSGSASMVAVLTGPRTRFGAISAALEAEAPPTAFQIGVRRLGVLIVRLTTFLVLFVLLAHLVFARPPLESFLFAVALAVGLTPELLPMVMTVTLSRGAARMAARQVVVKRLAAIHDLGAMNVLCTDKTGTLTEARITLAGTPDVSGADSARVLEMARANAGLAAGVPGPLDAAILAGGGAGAWQRMDEVPFDFERRCASVLAGQGEERLLITKGGPEAVLSRCASVETPDGPRPLDDAMRARIAALEEEKAGAGLRMLAVAVRPFGGTAAAREDEQGLCLVGFCLFEDPPKPSAGEAIRRLTEAGVRVKVISGDAAPVVAHLARTLGMKRLRVLTGPEMEGMPSATLARLVLQVDLFARISPEGKLRIIRALQKHGATVGFMGDGINDAPAIHAADAGISVQGATDVAQAAADLILLQPDLGVLADGLMEGRRTYGNIMKYIRMGTSSNFGNMLSMALASIAIPFLPLTPVQVLLNNLLYDFSETGIPFDTVDEATTARPHGWQMAPLLRFTLVMGALSSAFDMATFALLVWVFQAGPEVFRTAWFLESMATQILVIFLIRSAGPFWRHWPHPVLAGTSLAALAVAVFLALGPLAPVLGFAPLPGALLGAIGLLVVLYLAAAELLKRVALPRR</sequence>
<dbReference type="InterPro" id="IPR023298">
    <property type="entry name" value="ATPase_P-typ_TM_dom_sf"/>
</dbReference>
<feature type="transmembrane region" description="Helical" evidence="18">
    <location>
        <begin position="239"/>
        <end position="259"/>
    </location>
</feature>
<dbReference type="Proteomes" id="UP000282957">
    <property type="component" value="Unassembled WGS sequence"/>
</dbReference>
<feature type="domain" description="Cation-transporting P-type ATPase N-terminal" evidence="19">
    <location>
        <begin position="7"/>
        <end position="80"/>
    </location>
</feature>
<keyword evidence="20" id="KW-0378">Hydrolase</keyword>
<dbReference type="InterPro" id="IPR018303">
    <property type="entry name" value="ATPase_P-typ_P_site"/>
</dbReference>
<evidence type="ECO:0000256" key="17">
    <source>
        <dbReference type="ARBA" id="ARBA00047295"/>
    </source>
</evidence>
<dbReference type="Pfam" id="PF00122">
    <property type="entry name" value="E1-E2_ATPase"/>
    <property type="match status" value="1"/>
</dbReference>
<dbReference type="InterPro" id="IPR044492">
    <property type="entry name" value="P_typ_ATPase_HD_dom"/>
</dbReference>
<reference evidence="20 21" key="1">
    <citation type="submission" date="2019-01" db="EMBL/GenBank/DDBJ databases">
        <authorList>
            <person name="Chen W.-M."/>
        </authorList>
    </citation>
    <scope>NUCLEOTIDE SEQUENCE [LARGE SCALE GENOMIC DNA]</scope>
    <source>
        <strain evidence="20 21">CCP-6</strain>
    </source>
</reference>
<evidence type="ECO:0000256" key="9">
    <source>
        <dbReference type="ARBA" id="ARBA00022692"/>
    </source>
</evidence>
<dbReference type="Gene3D" id="3.40.1110.10">
    <property type="entry name" value="Calcium-transporting ATPase, cytoplasmic domain N"/>
    <property type="match status" value="1"/>
</dbReference>
<evidence type="ECO:0000256" key="15">
    <source>
        <dbReference type="ARBA" id="ARBA00023136"/>
    </source>
</evidence>
<dbReference type="GO" id="GO:0016887">
    <property type="term" value="F:ATP hydrolysis activity"/>
    <property type="evidence" value="ECO:0007669"/>
    <property type="project" value="InterPro"/>
</dbReference>
<dbReference type="Pfam" id="PF00689">
    <property type="entry name" value="Cation_ATPase_C"/>
    <property type="match status" value="1"/>
</dbReference>
<dbReference type="GO" id="GO:0005886">
    <property type="term" value="C:plasma membrane"/>
    <property type="evidence" value="ECO:0007669"/>
    <property type="project" value="UniProtKB-SubCell"/>
</dbReference>
<comment type="catalytic activity">
    <reaction evidence="17">
        <text>Mg(2+)(out) + ATP + H2O = Mg(2+)(in) + ADP + phosphate + H(+)</text>
        <dbReference type="Rhea" id="RHEA:10260"/>
        <dbReference type="ChEBI" id="CHEBI:15377"/>
        <dbReference type="ChEBI" id="CHEBI:15378"/>
        <dbReference type="ChEBI" id="CHEBI:18420"/>
        <dbReference type="ChEBI" id="CHEBI:30616"/>
        <dbReference type="ChEBI" id="CHEBI:43474"/>
        <dbReference type="ChEBI" id="CHEBI:456216"/>
        <dbReference type="EC" id="7.2.2.14"/>
    </reaction>
</comment>
<dbReference type="GO" id="GO:0005524">
    <property type="term" value="F:ATP binding"/>
    <property type="evidence" value="ECO:0007669"/>
    <property type="project" value="UniProtKB-KW"/>
</dbReference>
<feature type="transmembrane region" description="Helical" evidence="18">
    <location>
        <begin position="60"/>
        <end position="77"/>
    </location>
</feature>
<dbReference type="EC" id="7.2.2.14" evidence="4"/>
<proteinExistence type="inferred from homology"/>
<dbReference type="InterPro" id="IPR001757">
    <property type="entry name" value="P_typ_ATPase"/>
</dbReference>
<evidence type="ECO:0000256" key="16">
    <source>
        <dbReference type="ARBA" id="ARBA00029806"/>
    </source>
</evidence>
<keyword evidence="6" id="KW-1003">Cell membrane</keyword>
<feature type="transmembrane region" description="Helical" evidence="18">
    <location>
        <begin position="265"/>
        <end position="289"/>
    </location>
</feature>
<keyword evidence="14 18" id="KW-1133">Transmembrane helix</keyword>
<keyword evidence="11" id="KW-0067">ATP-binding</keyword>
<evidence type="ECO:0000256" key="6">
    <source>
        <dbReference type="ARBA" id="ARBA00022475"/>
    </source>
</evidence>
<protein>
    <recommendedName>
        <fullName evidence="5">Magnesium-transporting ATPase, P-type 1</fullName>
        <ecNumber evidence="4">7.2.2.14</ecNumber>
    </recommendedName>
    <alternativeName>
        <fullName evidence="16">Mg(2+) transport ATPase, P-type 1</fullName>
    </alternativeName>
</protein>
<keyword evidence="8" id="KW-0597">Phosphoprotein</keyword>
<dbReference type="Pfam" id="PF00690">
    <property type="entry name" value="Cation_ATPase_N"/>
    <property type="match status" value="1"/>
</dbReference>
<evidence type="ECO:0000259" key="19">
    <source>
        <dbReference type="SMART" id="SM00831"/>
    </source>
</evidence>
<comment type="subcellular location">
    <subcellularLocation>
        <location evidence="2">Cell inner membrane</location>
        <topology evidence="2">Multi-pass membrane protein</topology>
    </subcellularLocation>
</comment>
<evidence type="ECO:0000256" key="11">
    <source>
        <dbReference type="ARBA" id="ARBA00022840"/>
    </source>
</evidence>
<dbReference type="Gene3D" id="2.70.150.10">
    <property type="entry name" value="Calcium-transporting ATPase, cytoplasmic transduction domain A"/>
    <property type="match status" value="1"/>
</dbReference>
<dbReference type="SUPFAM" id="SSF56784">
    <property type="entry name" value="HAD-like"/>
    <property type="match status" value="1"/>
</dbReference>
<dbReference type="PANTHER" id="PTHR42861">
    <property type="entry name" value="CALCIUM-TRANSPORTING ATPASE"/>
    <property type="match status" value="1"/>
</dbReference>
<dbReference type="SFLD" id="SFLDS00003">
    <property type="entry name" value="Haloacid_Dehalogenase"/>
    <property type="match status" value="1"/>
</dbReference>
<dbReference type="InterPro" id="IPR006068">
    <property type="entry name" value="ATPase_P-typ_cation-transptr_C"/>
</dbReference>
<dbReference type="SFLD" id="SFLDG00002">
    <property type="entry name" value="C1.7:_P-type_atpase_like"/>
    <property type="match status" value="1"/>
</dbReference>
<dbReference type="InterPro" id="IPR004014">
    <property type="entry name" value="ATPase_P-typ_cation-transptr_N"/>
</dbReference>
<organism evidence="20 21">
    <name type="scientific">Rhodovarius crocodyli</name>
    <dbReference type="NCBI Taxonomy" id="1979269"/>
    <lineage>
        <taxon>Bacteria</taxon>
        <taxon>Pseudomonadati</taxon>
        <taxon>Pseudomonadota</taxon>
        <taxon>Alphaproteobacteria</taxon>
        <taxon>Acetobacterales</taxon>
        <taxon>Roseomonadaceae</taxon>
        <taxon>Rhodovarius</taxon>
    </lineage>
</organism>
<dbReference type="AlphaFoldDB" id="A0A437MJ76"/>
<accession>A0A437MJ76</accession>
<feature type="transmembrane region" description="Helical" evidence="18">
    <location>
        <begin position="767"/>
        <end position="786"/>
    </location>
</feature>
<evidence type="ECO:0000313" key="21">
    <source>
        <dbReference type="Proteomes" id="UP000282957"/>
    </source>
</evidence>
<feature type="transmembrane region" description="Helical" evidence="18">
    <location>
        <begin position="703"/>
        <end position="729"/>
    </location>
</feature>
<dbReference type="PRINTS" id="PR00119">
    <property type="entry name" value="CATATPASE"/>
</dbReference>
<evidence type="ECO:0000256" key="8">
    <source>
        <dbReference type="ARBA" id="ARBA00022553"/>
    </source>
</evidence>
<evidence type="ECO:0000256" key="10">
    <source>
        <dbReference type="ARBA" id="ARBA00022741"/>
    </source>
</evidence>
<dbReference type="RefSeq" id="WP_127786953.1">
    <property type="nucleotide sequence ID" value="NZ_SACL01000002.1"/>
</dbReference>
<comment type="caution">
    <text evidence="20">The sequence shown here is derived from an EMBL/GenBank/DDBJ whole genome shotgun (WGS) entry which is preliminary data.</text>
</comment>
<dbReference type="PROSITE" id="PS00154">
    <property type="entry name" value="ATPASE_E1_E2"/>
    <property type="match status" value="1"/>
</dbReference>
<feature type="transmembrane region" description="Helical" evidence="18">
    <location>
        <begin position="735"/>
        <end position="755"/>
    </location>
</feature>
<evidence type="ECO:0000256" key="13">
    <source>
        <dbReference type="ARBA" id="ARBA00022967"/>
    </source>
</evidence>
<dbReference type="InterPro" id="IPR008250">
    <property type="entry name" value="ATPase_P-typ_transduc_dom_A_sf"/>
</dbReference>
<keyword evidence="9 18" id="KW-0812">Transmembrane</keyword>
<evidence type="ECO:0000256" key="12">
    <source>
        <dbReference type="ARBA" id="ARBA00022842"/>
    </source>
</evidence>
<dbReference type="Pfam" id="PF13246">
    <property type="entry name" value="Cation_ATPase"/>
    <property type="match status" value="1"/>
</dbReference>
<keyword evidence="13" id="KW-1278">Translocase</keyword>
<dbReference type="GO" id="GO:0015444">
    <property type="term" value="F:P-type magnesium transporter activity"/>
    <property type="evidence" value="ECO:0007669"/>
    <property type="project" value="UniProtKB-EC"/>
</dbReference>
<dbReference type="EMBL" id="SACL01000002">
    <property type="protein sequence ID" value="RVT97724.1"/>
    <property type="molecule type" value="Genomic_DNA"/>
</dbReference>
<comment type="function">
    <text evidence="1">Mediates magnesium influx to the cytosol.</text>
</comment>
<keyword evidence="7" id="KW-0997">Cell inner membrane</keyword>
<keyword evidence="15 18" id="KW-0472">Membrane</keyword>
<dbReference type="SUPFAM" id="SSF81665">
    <property type="entry name" value="Calcium ATPase, transmembrane domain M"/>
    <property type="match status" value="1"/>
</dbReference>
<comment type="similarity">
    <text evidence="3">Belongs to the cation transport ATPase (P-type) (TC 3.A.3) family. Type IIIB subfamily.</text>
</comment>
<dbReference type="NCBIfam" id="TIGR01524">
    <property type="entry name" value="ATPase-IIIB_Mg"/>
    <property type="match status" value="1"/>
</dbReference>
<dbReference type="Gene3D" id="1.20.1110.10">
    <property type="entry name" value="Calcium-transporting ATPase, transmembrane domain"/>
    <property type="match status" value="1"/>
</dbReference>
<evidence type="ECO:0000256" key="18">
    <source>
        <dbReference type="SAM" id="Phobius"/>
    </source>
</evidence>
<dbReference type="InterPro" id="IPR036412">
    <property type="entry name" value="HAD-like_sf"/>
</dbReference>
<evidence type="ECO:0000256" key="1">
    <source>
        <dbReference type="ARBA" id="ARBA00003954"/>
    </source>
</evidence>
<dbReference type="InterPro" id="IPR023214">
    <property type="entry name" value="HAD_sf"/>
</dbReference>
<dbReference type="InterPro" id="IPR023299">
    <property type="entry name" value="ATPase_P-typ_cyto_dom_N"/>
</dbReference>
<feature type="transmembrane region" description="Helical" evidence="18">
    <location>
        <begin position="83"/>
        <end position="100"/>
    </location>
</feature>
<dbReference type="InterPro" id="IPR059000">
    <property type="entry name" value="ATPase_P-type_domA"/>
</dbReference>
<dbReference type="SFLD" id="SFLDF00027">
    <property type="entry name" value="p-type_atpase"/>
    <property type="match status" value="1"/>
</dbReference>
<keyword evidence="10" id="KW-0547">Nucleotide-binding</keyword>
<dbReference type="NCBIfam" id="TIGR01494">
    <property type="entry name" value="ATPase_P-type"/>
    <property type="match status" value="2"/>
</dbReference>
<dbReference type="PRINTS" id="PR00120">
    <property type="entry name" value="HATPASE"/>
</dbReference>
<dbReference type="Gene3D" id="3.40.50.1000">
    <property type="entry name" value="HAD superfamily/HAD-like"/>
    <property type="match status" value="1"/>
</dbReference>
<evidence type="ECO:0000256" key="5">
    <source>
        <dbReference type="ARBA" id="ARBA00013555"/>
    </source>
</evidence>
<dbReference type="SMART" id="SM00831">
    <property type="entry name" value="Cation_ATPase_N"/>
    <property type="match status" value="1"/>
</dbReference>
<evidence type="ECO:0000256" key="2">
    <source>
        <dbReference type="ARBA" id="ARBA00004429"/>
    </source>
</evidence>
<name>A0A437MJ76_9PROT</name>
<feature type="transmembrane region" description="Helical" evidence="18">
    <location>
        <begin position="798"/>
        <end position="820"/>
    </location>
</feature>
<gene>
    <name evidence="20" type="primary">mgtA</name>
    <name evidence="20" type="ORF">EOD42_07920</name>
</gene>